<gene>
    <name evidence="3" type="ORF">HH215_29110</name>
</gene>
<protein>
    <submittedName>
        <fullName evidence="3">DUF5597 domain-containing protein</fullName>
    </submittedName>
</protein>
<dbReference type="AlphaFoldDB" id="A0A7Z2VPP7"/>
<dbReference type="Pfam" id="PF01301">
    <property type="entry name" value="Glyco_hydro_35"/>
    <property type="match status" value="1"/>
</dbReference>
<accession>A0A7Z2VPP7</accession>
<evidence type="ECO:0000313" key="4">
    <source>
        <dbReference type="Proteomes" id="UP000502248"/>
    </source>
</evidence>
<name>A0A7Z2VPP7_9BACL</name>
<evidence type="ECO:0000259" key="2">
    <source>
        <dbReference type="Pfam" id="PF18120"/>
    </source>
</evidence>
<dbReference type="Gene3D" id="3.20.20.80">
    <property type="entry name" value="Glycosidases"/>
    <property type="match status" value="1"/>
</dbReference>
<dbReference type="KEGG" id="cheb:HH215_29110"/>
<dbReference type="InterPro" id="IPR031330">
    <property type="entry name" value="Gly_Hdrlase_35_cat"/>
</dbReference>
<sequence length="526" mass="58616">MFHVKGKPFMPMGGQSKNSSAYNAEELASAIAGVKALGGNTLEAPVYWEQVEPQEGQFDFSSVDMLLEECRKHELQLIVLWFATWKNGEMRYCPGWVKRDKQRFARVLRSDGVPMNILSAFCEESLQADTRAFRALMKHLKEADGDAQTVIAVQVENEPGILGCDRDYGHKAEAALAGAVSSELLEHVKGLGKGFVWDAWKKNGSKEQGGWKDVFGVAGGEFCTAWSIAKYIDHIAVEGRAEYNIPLYVNAWLSFPGWPIPGFYPSGGPTRNTMDIWKFTAPHLDLIAPDIYSVNFSDYKIVCEDYRRPDNPLFVPESGTDGLNARNMLRALADYDAIGYFCFGVDSILNMEGNLREDAVLFAESFRSVMSLLPLIQKYRGTGKVHAVVEEDYQMNQSFEFEQYIGAVPFINMGPTSENKDHRHARNPQLIEGRPKHGLIIEAGPQEFYLAGNFHLFMVPGSGPGWLEALKMSLVSTPVDYLTVEEGYLTESGDFVSTRTRNGDEAVFGGFWATPYCGVVRVVLTP</sequence>
<reference evidence="3 4" key="1">
    <citation type="submission" date="2020-04" db="EMBL/GenBank/DDBJ databases">
        <title>Genome sequencing of novel species.</title>
        <authorList>
            <person name="Heo J."/>
            <person name="Kim S.-J."/>
            <person name="Kim J.-S."/>
            <person name="Hong S.-B."/>
            <person name="Kwon S.-W."/>
        </authorList>
    </citation>
    <scope>NUCLEOTIDE SEQUENCE [LARGE SCALE GENOMIC DNA]</scope>
    <source>
        <strain evidence="3 4">MFER-1</strain>
    </source>
</reference>
<proteinExistence type="predicted"/>
<dbReference type="Gene3D" id="2.60.220.20">
    <property type="entry name" value="putative beta-Galactosidase from caulobacter crescentus"/>
    <property type="match status" value="1"/>
</dbReference>
<dbReference type="Proteomes" id="UP000502248">
    <property type="component" value="Chromosome"/>
</dbReference>
<dbReference type="Pfam" id="PF18120">
    <property type="entry name" value="DUF5597"/>
    <property type="match status" value="1"/>
</dbReference>
<feature type="domain" description="Glycoside hydrolase 35 catalytic" evidence="1">
    <location>
        <begin position="3"/>
        <end position="207"/>
    </location>
</feature>
<dbReference type="RefSeq" id="WP_169283080.1">
    <property type="nucleotide sequence ID" value="NZ_CP051680.1"/>
</dbReference>
<dbReference type="InterPro" id="IPR040719">
    <property type="entry name" value="DUF5597"/>
</dbReference>
<keyword evidence="4" id="KW-1185">Reference proteome</keyword>
<evidence type="ECO:0000259" key="1">
    <source>
        <dbReference type="Pfam" id="PF01301"/>
    </source>
</evidence>
<organism evidence="3 4">
    <name type="scientific">Cohnella herbarum</name>
    <dbReference type="NCBI Taxonomy" id="2728023"/>
    <lineage>
        <taxon>Bacteria</taxon>
        <taxon>Bacillati</taxon>
        <taxon>Bacillota</taxon>
        <taxon>Bacilli</taxon>
        <taxon>Bacillales</taxon>
        <taxon>Paenibacillaceae</taxon>
        <taxon>Cohnella</taxon>
    </lineage>
</organism>
<dbReference type="SUPFAM" id="SSF51445">
    <property type="entry name" value="(Trans)glycosidases"/>
    <property type="match status" value="1"/>
</dbReference>
<dbReference type="InterPro" id="IPR017853">
    <property type="entry name" value="GH"/>
</dbReference>
<evidence type="ECO:0000313" key="3">
    <source>
        <dbReference type="EMBL" id="QJD86834.1"/>
    </source>
</evidence>
<dbReference type="EMBL" id="CP051680">
    <property type="protein sequence ID" value="QJD86834.1"/>
    <property type="molecule type" value="Genomic_DNA"/>
</dbReference>
<feature type="domain" description="DUF5597" evidence="2">
    <location>
        <begin position="362"/>
        <end position="507"/>
    </location>
</feature>